<dbReference type="PANTHER" id="PTHR39173">
    <property type="entry name" value="ACETYLTRANSFERASE"/>
    <property type="match status" value="1"/>
</dbReference>
<evidence type="ECO:0000313" key="2">
    <source>
        <dbReference type="EMBL" id="TNJ36860.1"/>
    </source>
</evidence>
<accession>A0A5C4S0A9</accession>
<proteinExistence type="predicted"/>
<dbReference type="GO" id="GO:0016747">
    <property type="term" value="F:acyltransferase activity, transferring groups other than amino-acyl groups"/>
    <property type="evidence" value="ECO:0007669"/>
    <property type="project" value="InterPro"/>
</dbReference>
<dbReference type="EMBL" id="VDCI01000003">
    <property type="protein sequence ID" value="TNJ36860.1"/>
    <property type="molecule type" value="Genomic_DNA"/>
</dbReference>
<dbReference type="RefSeq" id="WP_068867321.1">
    <property type="nucleotide sequence ID" value="NZ_VDCI01000003.1"/>
</dbReference>
<keyword evidence="3" id="KW-1185">Reference proteome</keyword>
<dbReference type="PANTHER" id="PTHR39173:SF1">
    <property type="entry name" value="ACETYLTRANSFERASE"/>
    <property type="match status" value="1"/>
</dbReference>
<feature type="domain" description="N-acetyltransferase" evidence="1">
    <location>
        <begin position="1"/>
        <end position="138"/>
    </location>
</feature>
<gene>
    <name evidence="2" type="ORF">FGF68_04575</name>
</gene>
<protein>
    <submittedName>
        <fullName evidence="2">GNAT family N-acetyltransferase</fullName>
    </submittedName>
</protein>
<evidence type="ECO:0000313" key="3">
    <source>
        <dbReference type="Proteomes" id="UP000309544"/>
    </source>
</evidence>
<sequence>MSTIRHIRFLPANPAKKHVPCHTWLIEVPQARLPVGVITLRLGNPVTSLYYPGHIGYRIRKPHRGHSYASRALQQLLPEAKKLGITELWISCRPDNLASRKTAEHNGATLQETILIPKNHEMYTQGYRHACRYLIRIQ</sequence>
<comment type="caution">
    <text evidence="2">The sequence shown here is derived from an EMBL/GenBank/DDBJ whole genome shotgun (WGS) entry which is preliminary data.</text>
</comment>
<dbReference type="InterPro" id="IPR000182">
    <property type="entry name" value="GNAT_dom"/>
</dbReference>
<evidence type="ECO:0000259" key="1">
    <source>
        <dbReference type="PROSITE" id="PS51186"/>
    </source>
</evidence>
<dbReference type="Proteomes" id="UP000309544">
    <property type="component" value="Unassembled WGS sequence"/>
</dbReference>
<dbReference type="InterPro" id="IPR016181">
    <property type="entry name" value="Acyl_CoA_acyltransferase"/>
</dbReference>
<keyword evidence="2" id="KW-0808">Transferase</keyword>
<dbReference type="Gene3D" id="3.40.630.30">
    <property type="match status" value="1"/>
</dbReference>
<organism evidence="2 3">
    <name type="scientific">Prosthecochloris vibrioformis</name>
    <name type="common">Chlorobium vibrioforme</name>
    <dbReference type="NCBI Taxonomy" id="1098"/>
    <lineage>
        <taxon>Bacteria</taxon>
        <taxon>Pseudomonadati</taxon>
        <taxon>Chlorobiota</taxon>
        <taxon>Chlorobiia</taxon>
        <taxon>Chlorobiales</taxon>
        <taxon>Chlorobiaceae</taxon>
        <taxon>Prosthecochloris</taxon>
    </lineage>
</organism>
<name>A0A5C4S0A9_PROVB</name>
<dbReference type="AlphaFoldDB" id="A0A5C4S0A9"/>
<reference evidence="2 3" key="1">
    <citation type="submission" date="2019-05" db="EMBL/GenBank/DDBJ databases">
        <title>Draft Whole-Genome sequence of the green sulfur bacterium Prosthecochloris vibrioformis DSM 260.</title>
        <authorList>
            <person name="Meyer T.E."/>
            <person name="Kyndt J.A."/>
        </authorList>
    </citation>
    <scope>NUCLEOTIDE SEQUENCE [LARGE SCALE GENOMIC DNA]</scope>
    <source>
        <strain evidence="2 3">DSM 260</strain>
    </source>
</reference>
<dbReference type="Pfam" id="PF13302">
    <property type="entry name" value="Acetyltransf_3"/>
    <property type="match status" value="1"/>
</dbReference>
<dbReference type="SUPFAM" id="SSF55729">
    <property type="entry name" value="Acyl-CoA N-acyltransferases (Nat)"/>
    <property type="match status" value="1"/>
</dbReference>
<dbReference type="PROSITE" id="PS51186">
    <property type="entry name" value="GNAT"/>
    <property type="match status" value="1"/>
</dbReference>